<gene>
    <name evidence="2" type="ORF">BV98_003639</name>
</gene>
<keyword evidence="1" id="KW-1133">Transmembrane helix</keyword>
<feature type="transmembrane region" description="Helical" evidence="1">
    <location>
        <begin position="276"/>
        <end position="294"/>
    </location>
</feature>
<keyword evidence="3" id="KW-1185">Reference proteome</keyword>
<name>A0A086P4Y6_SPHHM</name>
<evidence type="ECO:0000313" key="3">
    <source>
        <dbReference type="Proteomes" id="UP000024284"/>
    </source>
</evidence>
<feature type="transmembrane region" description="Helical" evidence="1">
    <location>
        <begin position="243"/>
        <end position="264"/>
    </location>
</feature>
<comment type="caution">
    <text evidence="2">The sequence shown here is derived from an EMBL/GenBank/DDBJ whole genome shotgun (WGS) entry which is preliminary data.</text>
</comment>
<evidence type="ECO:0000313" key="2">
    <source>
        <dbReference type="EMBL" id="KFG88454.1"/>
    </source>
</evidence>
<feature type="transmembrane region" description="Helical" evidence="1">
    <location>
        <begin position="121"/>
        <end position="140"/>
    </location>
</feature>
<feature type="transmembrane region" description="Helical" evidence="1">
    <location>
        <begin position="32"/>
        <end position="48"/>
    </location>
</feature>
<organism evidence="2 3">
    <name type="scientific">Sphingobium herbicidovorans (strain ATCC 700291 / DSM 11019 / CCUG 56400 / KCTC 2939 / LMG 18315 / NBRC 16415 / MH)</name>
    <name type="common">Sphingomonas herbicidovorans</name>
    <dbReference type="NCBI Taxonomy" id="1219045"/>
    <lineage>
        <taxon>Bacteria</taxon>
        <taxon>Pseudomonadati</taxon>
        <taxon>Pseudomonadota</taxon>
        <taxon>Alphaproteobacteria</taxon>
        <taxon>Sphingomonadales</taxon>
        <taxon>Sphingomonadaceae</taxon>
        <taxon>Sphingobium</taxon>
    </lineage>
</organism>
<evidence type="ECO:0008006" key="4">
    <source>
        <dbReference type="Google" id="ProtNLM"/>
    </source>
</evidence>
<keyword evidence="1" id="KW-0812">Transmembrane</keyword>
<dbReference type="eggNOG" id="COG1287">
    <property type="taxonomic scope" value="Bacteria"/>
</dbReference>
<feature type="transmembrane region" description="Helical" evidence="1">
    <location>
        <begin position="415"/>
        <end position="433"/>
    </location>
</feature>
<feature type="transmembrane region" description="Helical" evidence="1">
    <location>
        <begin position="392"/>
        <end position="409"/>
    </location>
</feature>
<dbReference type="Proteomes" id="UP000024284">
    <property type="component" value="Unassembled WGS sequence"/>
</dbReference>
<accession>A0A086P4Y6</accession>
<protein>
    <recommendedName>
        <fullName evidence="4">Glycosyltransferase RgtA/B/C/D-like domain-containing protein</fullName>
    </recommendedName>
</protein>
<proteinExistence type="predicted"/>
<evidence type="ECO:0000256" key="1">
    <source>
        <dbReference type="SAM" id="Phobius"/>
    </source>
</evidence>
<feature type="transmembrane region" description="Helical" evidence="1">
    <location>
        <begin position="361"/>
        <end position="380"/>
    </location>
</feature>
<dbReference type="STRING" id="76947.GCA_002080435_01714"/>
<dbReference type="AlphaFoldDB" id="A0A086P4Y6"/>
<feature type="transmembrane region" description="Helical" evidence="1">
    <location>
        <begin position="202"/>
        <end position="231"/>
    </location>
</feature>
<keyword evidence="1" id="KW-0472">Membrane</keyword>
<reference evidence="2" key="1">
    <citation type="submission" date="2014-08" db="EMBL/GenBank/DDBJ databases">
        <title>Draft genome sequences of Sphingobium herbicidovorans.</title>
        <authorList>
            <person name="Gan H.M."/>
            <person name="Gan H.Y."/>
            <person name="Savka M.A."/>
        </authorList>
    </citation>
    <scope>NUCLEOTIDE SEQUENCE [LARGE SCALE GENOMIC DNA]</scope>
    <source>
        <strain evidence="2">NBRC 16415</strain>
    </source>
</reference>
<sequence length="615" mass="66205">MRSGNMASSLLPDARPGLTRELSVKVSPHPRWLIPAWILCCVILLWLSRGQLTVLGFRDPDDAMRLQQVRDWMSGQPFLDVSQHRVSPPTGGPMHWSRIVDMPIAALILLLRPLVSASAAEIIACSIVPLLLLGCLVWALHVASDRIAGRPVAMIAPLLLLTTPTILVQFGPLRIDHHGWQILMATIALAGAMDRRQARGAIVAGAAMAIWLQMSSEGLPYAALFAASFALRQWLDRRETARFVAYAATLGGGAFLLLALLRGFGPLMQAQCDALSAAYVWPLLAFAVATPLAFHFTPASSASGRFLAAGLSGAAAAALFLLTGRPCLTGDPFQALGPVAYKLWYLHVMEGRPIWEQGRSMAGLILLPPIAGLAGSMLAARSAAMAQVRDRWLTVALLLTSATMVALLVMRAMSVAHVFALPGIGWLILHLFRRAQQLRATAVRVFASSAVALLTPAALCAIWIAAMAALDKDNDETPNTANECRTPGVLTSLRQLPPSTLFAPLDMGPDILVRTRHKVIGTAHHRNAAGITAVVETFTAPPAQARTILTALDGGKGPDYLIACTGLNEFRHYAKEHEGSLAAILDRGKQPEWLKPVALRGAKSLRVYQVRLRQN</sequence>
<feature type="transmembrane region" description="Helical" evidence="1">
    <location>
        <begin position="306"/>
        <end position="324"/>
    </location>
</feature>
<dbReference type="PATRIC" id="fig|1219045.3.peg.3695"/>
<feature type="transmembrane region" description="Helical" evidence="1">
    <location>
        <begin position="152"/>
        <end position="170"/>
    </location>
</feature>
<dbReference type="EMBL" id="JFZA02000060">
    <property type="protein sequence ID" value="KFG88454.1"/>
    <property type="molecule type" value="Genomic_DNA"/>
</dbReference>
<feature type="transmembrane region" description="Helical" evidence="1">
    <location>
        <begin position="445"/>
        <end position="470"/>
    </location>
</feature>